<dbReference type="InterPro" id="IPR000387">
    <property type="entry name" value="Tyr_Pase_dom"/>
</dbReference>
<dbReference type="InterPro" id="IPR000340">
    <property type="entry name" value="Dual-sp_phosphatase_cat-dom"/>
</dbReference>
<dbReference type="EMBL" id="JBAMMX010000009">
    <property type="protein sequence ID" value="KAK6933551.1"/>
    <property type="molecule type" value="Genomic_DNA"/>
</dbReference>
<proteinExistence type="predicted"/>
<dbReference type="SMART" id="SM00195">
    <property type="entry name" value="DSPc"/>
    <property type="match status" value="1"/>
</dbReference>
<dbReference type="Proteomes" id="UP001370490">
    <property type="component" value="Unassembled WGS sequence"/>
</dbReference>
<keyword evidence="2" id="KW-0812">Transmembrane</keyword>
<sequence length="303" mass="34390">MSLGISRLIAFKSLSLFWVFAYIRKMGYSLLSIPFLYASLISLLVSIASHPSINLPLLLGKKPDGSFPIWSIVMFSPFLYFVRIFSLLRRLRSREEPYTKVYDGLYIGGWPASLGMLPPGNPAIVDCTCEFPRISELSGNPYLCIPTWDTRAPQPGDIESAVKWACRKRAQSRPIFIHCAYGHGRSVTVTCALLVSLGVVEDWKAAEKFIQERRPRIHLNDLQRQSLEEWSRHRLSSPQTNKRTQVSSIIHENSSGTPHTNERTQKHAICQVGKKQTNLQNKAQDSSIPRTIDHLHKSDFQNI</sequence>
<dbReference type="SUPFAM" id="SSF52799">
    <property type="entry name" value="(Phosphotyrosine protein) phosphatases II"/>
    <property type="match status" value="1"/>
</dbReference>
<feature type="compositionally biased region" description="Polar residues" evidence="1">
    <location>
        <begin position="236"/>
        <end position="259"/>
    </location>
</feature>
<dbReference type="Gene3D" id="3.90.190.10">
    <property type="entry name" value="Protein tyrosine phosphatase superfamily"/>
    <property type="match status" value="1"/>
</dbReference>
<organism evidence="4 5">
    <name type="scientific">Dillenia turbinata</name>
    <dbReference type="NCBI Taxonomy" id="194707"/>
    <lineage>
        <taxon>Eukaryota</taxon>
        <taxon>Viridiplantae</taxon>
        <taxon>Streptophyta</taxon>
        <taxon>Embryophyta</taxon>
        <taxon>Tracheophyta</taxon>
        <taxon>Spermatophyta</taxon>
        <taxon>Magnoliopsida</taxon>
        <taxon>eudicotyledons</taxon>
        <taxon>Gunneridae</taxon>
        <taxon>Pentapetalae</taxon>
        <taxon>Dilleniales</taxon>
        <taxon>Dilleniaceae</taxon>
        <taxon>Dillenia</taxon>
    </lineage>
</organism>
<dbReference type="InterPro" id="IPR020422">
    <property type="entry name" value="TYR_PHOSPHATASE_DUAL_dom"/>
</dbReference>
<dbReference type="GO" id="GO:0016791">
    <property type="term" value="F:phosphatase activity"/>
    <property type="evidence" value="ECO:0007669"/>
    <property type="project" value="UniProtKB-ARBA"/>
</dbReference>
<feature type="transmembrane region" description="Helical" evidence="2">
    <location>
        <begin position="30"/>
        <end position="49"/>
    </location>
</feature>
<reference evidence="4 5" key="1">
    <citation type="submission" date="2023-12" db="EMBL/GenBank/DDBJ databases">
        <title>A high-quality genome assembly for Dillenia turbinata (Dilleniales).</title>
        <authorList>
            <person name="Chanderbali A."/>
        </authorList>
    </citation>
    <scope>NUCLEOTIDE SEQUENCE [LARGE SCALE GENOMIC DNA]</scope>
    <source>
        <strain evidence="4">LSX21</strain>
        <tissue evidence="4">Leaf</tissue>
    </source>
</reference>
<protein>
    <submittedName>
        <fullName evidence="4">Dual specificity phosphatase, catalytic domain</fullName>
    </submittedName>
</protein>
<keyword evidence="2" id="KW-1133">Transmembrane helix</keyword>
<feature type="compositionally biased region" description="Polar residues" evidence="1">
    <location>
        <begin position="274"/>
        <end position="289"/>
    </location>
</feature>
<gene>
    <name evidence="4" type="ORF">RJ641_036445</name>
</gene>
<evidence type="ECO:0000256" key="2">
    <source>
        <dbReference type="SAM" id="Phobius"/>
    </source>
</evidence>
<dbReference type="CDD" id="cd14527">
    <property type="entry name" value="DSP_bac"/>
    <property type="match status" value="1"/>
</dbReference>
<dbReference type="AlphaFoldDB" id="A0AAN8VPS5"/>
<dbReference type="PANTHER" id="PTHR47216">
    <property type="match status" value="1"/>
</dbReference>
<feature type="transmembrane region" description="Helical" evidence="2">
    <location>
        <begin position="6"/>
        <end position="23"/>
    </location>
</feature>
<accession>A0AAN8VPS5</accession>
<feature type="domain" description="Tyrosine specific protein phosphatases" evidence="3">
    <location>
        <begin position="156"/>
        <end position="225"/>
    </location>
</feature>
<evidence type="ECO:0000313" key="4">
    <source>
        <dbReference type="EMBL" id="KAK6933551.1"/>
    </source>
</evidence>
<keyword evidence="5" id="KW-1185">Reference proteome</keyword>
<dbReference type="PROSITE" id="PS50056">
    <property type="entry name" value="TYR_PHOSPHATASE_2"/>
    <property type="match status" value="1"/>
</dbReference>
<name>A0AAN8VPS5_9MAGN</name>
<feature type="compositionally biased region" description="Basic and acidic residues" evidence="1">
    <location>
        <begin position="291"/>
        <end position="303"/>
    </location>
</feature>
<dbReference type="InterPro" id="IPR029021">
    <property type="entry name" value="Prot-tyrosine_phosphatase-like"/>
</dbReference>
<keyword evidence="2" id="KW-0472">Membrane</keyword>
<feature type="transmembrane region" description="Helical" evidence="2">
    <location>
        <begin position="69"/>
        <end position="88"/>
    </location>
</feature>
<evidence type="ECO:0000313" key="5">
    <source>
        <dbReference type="Proteomes" id="UP001370490"/>
    </source>
</evidence>
<dbReference type="Pfam" id="PF00782">
    <property type="entry name" value="DSPc"/>
    <property type="match status" value="1"/>
</dbReference>
<comment type="caution">
    <text evidence="4">The sequence shown here is derived from an EMBL/GenBank/DDBJ whole genome shotgun (WGS) entry which is preliminary data.</text>
</comment>
<evidence type="ECO:0000256" key="1">
    <source>
        <dbReference type="SAM" id="MobiDB-lite"/>
    </source>
</evidence>
<feature type="region of interest" description="Disordered" evidence="1">
    <location>
        <begin position="230"/>
        <end position="303"/>
    </location>
</feature>
<dbReference type="PANTHER" id="PTHR47216:SF4">
    <property type="entry name" value="OS01G0859400 PROTEIN"/>
    <property type="match status" value="1"/>
</dbReference>
<evidence type="ECO:0000259" key="3">
    <source>
        <dbReference type="PROSITE" id="PS50056"/>
    </source>
</evidence>